<dbReference type="FunCoup" id="Q6CXA8">
    <property type="interactions" value="94"/>
</dbReference>
<protein>
    <submittedName>
        <fullName evidence="4">KLLA0A09867p</fullName>
    </submittedName>
</protein>
<dbReference type="Pfam" id="PF04912">
    <property type="entry name" value="Dynamitin"/>
    <property type="match status" value="1"/>
</dbReference>
<dbReference type="STRING" id="284590.Q6CXA8"/>
<sequence>MAVEIIDLSTEVEQLGLQGDTGKEVYETSDVEETPDQVVITEANEDIIEEEIPKVQENNERFEHSVLSSEDTDFSGKLYALPTYNIRHINETRRQRLARIRRELLEIEQDSEEDGSSNELQNLKQLYETLAQSTESTMENIQSQLVIASDEDTENEVTLPNIRIEINQLKQLEDIEHKISILESQIGPSNTNKSITSIINELHREINILKLDEPTLTGFQNKMKEISDQYDQSIIGRRAQKDPNLSTDIERKLKSTESKVNDIYDKYNILNKYSEVIPQITERVQSLNVLHTSVNDMNDTVSEINDHMSSVHSQIEKWSSLLESTSRQLTDREQSFKRTRHQLELQLNDLEVRIGKLSGQ</sequence>
<evidence type="ECO:0000256" key="1">
    <source>
        <dbReference type="ARBA" id="ARBA00004496"/>
    </source>
</evidence>
<proteinExistence type="predicted"/>
<dbReference type="HOGENOM" id="CLU_065173_0_0_1"/>
<dbReference type="InterPro" id="IPR028133">
    <property type="entry name" value="Dynamitin"/>
</dbReference>
<dbReference type="eggNOG" id="ENOG502S656">
    <property type="taxonomic scope" value="Eukaryota"/>
</dbReference>
<reference evidence="4 5" key="1">
    <citation type="journal article" date="2004" name="Nature">
        <title>Genome evolution in yeasts.</title>
        <authorList>
            <consortium name="Genolevures"/>
            <person name="Dujon B."/>
            <person name="Sherman D."/>
            <person name="Fischer G."/>
            <person name="Durrens P."/>
            <person name="Casaregola S."/>
            <person name="Lafontaine I."/>
            <person name="de Montigny J."/>
            <person name="Marck C."/>
            <person name="Neuveglise C."/>
            <person name="Talla E."/>
            <person name="Goffard N."/>
            <person name="Frangeul L."/>
            <person name="Aigle M."/>
            <person name="Anthouard V."/>
            <person name="Babour A."/>
            <person name="Barbe V."/>
            <person name="Barnay S."/>
            <person name="Blanchin S."/>
            <person name="Beckerich J.M."/>
            <person name="Beyne E."/>
            <person name="Bleykasten C."/>
            <person name="Boisrame A."/>
            <person name="Boyer J."/>
            <person name="Cattolico L."/>
            <person name="Confanioleri F."/>
            <person name="de Daruvar A."/>
            <person name="Despons L."/>
            <person name="Fabre E."/>
            <person name="Fairhead C."/>
            <person name="Ferry-Dumazet H."/>
            <person name="Groppi A."/>
            <person name="Hantraye F."/>
            <person name="Hennequin C."/>
            <person name="Jauniaux N."/>
            <person name="Joyet P."/>
            <person name="Kachouri R."/>
            <person name="Kerrest A."/>
            <person name="Koszul R."/>
            <person name="Lemaire M."/>
            <person name="Lesur I."/>
            <person name="Ma L."/>
            <person name="Muller H."/>
            <person name="Nicaud J.M."/>
            <person name="Nikolski M."/>
            <person name="Oztas S."/>
            <person name="Ozier-Kalogeropoulos O."/>
            <person name="Pellenz S."/>
            <person name="Potier S."/>
            <person name="Richard G.F."/>
            <person name="Straub M.L."/>
            <person name="Suleau A."/>
            <person name="Swennene D."/>
            <person name="Tekaia F."/>
            <person name="Wesolowski-Louvel M."/>
            <person name="Westhof E."/>
            <person name="Wirth B."/>
            <person name="Zeniou-Meyer M."/>
            <person name="Zivanovic I."/>
            <person name="Bolotin-Fukuhara M."/>
            <person name="Thierry A."/>
            <person name="Bouchier C."/>
            <person name="Caudron B."/>
            <person name="Scarpelli C."/>
            <person name="Gaillardin C."/>
            <person name="Weissenbach J."/>
            <person name="Wincker P."/>
            <person name="Souciet J.L."/>
        </authorList>
    </citation>
    <scope>NUCLEOTIDE SEQUENCE [LARGE SCALE GENOMIC DNA]</scope>
    <source>
        <strain evidence="5">ATCC 8585 / CBS 2359 / DSM 70799 / NBRC 1267 / NRRL Y-1140 / WM37</strain>
    </source>
</reference>
<dbReference type="EMBL" id="CR382121">
    <property type="protein sequence ID" value="CAH03019.1"/>
    <property type="molecule type" value="Genomic_DNA"/>
</dbReference>
<dbReference type="GO" id="GO:0005737">
    <property type="term" value="C:cytoplasm"/>
    <property type="evidence" value="ECO:0007669"/>
    <property type="project" value="UniProtKB-SubCell"/>
</dbReference>
<accession>Q6CXA8</accession>
<dbReference type="KEGG" id="kla:KLLA0_A09867g"/>
<evidence type="ECO:0000313" key="4">
    <source>
        <dbReference type="EMBL" id="CAH03019.1"/>
    </source>
</evidence>
<dbReference type="GO" id="GO:0005869">
    <property type="term" value="C:dynactin complex"/>
    <property type="evidence" value="ECO:0007669"/>
    <property type="project" value="InterPro"/>
</dbReference>
<name>Q6CXA8_KLULA</name>
<evidence type="ECO:0000313" key="5">
    <source>
        <dbReference type="Proteomes" id="UP000000598"/>
    </source>
</evidence>
<keyword evidence="5" id="KW-1185">Reference proteome</keyword>
<dbReference type="Proteomes" id="UP000000598">
    <property type="component" value="Chromosome A"/>
</dbReference>
<organism evidence="4 5">
    <name type="scientific">Kluyveromyces lactis (strain ATCC 8585 / CBS 2359 / DSM 70799 / NBRC 1267 / NRRL Y-1140 / WM37)</name>
    <name type="common">Yeast</name>
    <name type="synonym">Candida sphaerica</name>
    <dbReference type="NCBI Taxonomy" id="284590"/>
    <lineage>
        <taxon>Eukaryota</taxon>
        <taxon>Fungi</taxon>
        <taxon>Dikarya</taxon>
        <taxon>Ascomycota</taxon>
        <taxon>Saccharomycotina</taxon>
        <taxon>Saccharomycetes</taxon>
        <taxon>Saccharomycetales</taxon>
        <taxon>Saccharomycetaceae</taxon>
        <taxon>Kluyveromyces</taxon>
    </lineage>
</organism>
<dbReference type="AlphaFoldDB" id="Q6CXA8"/>
<dbReference type="GO" id="GO:0007017">
    <property type="term" value="P:microtubule-based process"/>
    <property type="evidence" value="ECO:0007669"/>
    <property type="project" value="InterPro"/>
</dbReference>
<evidence type="ECO:0000256" key="3">
    <source>
        <dbReference type="SAM" id="Coils"/>
    </source>
</evidence>
<dbReference type="InParanoid" id="Q6CXA8"/>
<dbReference type="OMA" id="MKNNIDL"/>
<evidence type="ECO:0000256" key="2">
    <source>
        <dbReference type="ARBA" id="ARBA00022490"/>
    </source>
</evidence>
<keyword evidence="2" id="KW-0963">Cytoplasm</keyword>
<dbReference type="PaxDb" id="284590-Q6CXA8"/>
<feature type="coiled-coil region" evidence="3">
    <location>
        <begin position="333"/>
        <end position="360"/>
    </location>
</feature>
<dbReference type="PANTHER" id="PTHR15346">
    <property type="entry name" value="DYNACTIN SUBUNIT"/>
    <property type="match status" value="1"/>
</dbReference>
<keyword evidence="3" id="KW-0175">Coiled coil</keyword>
<gene>
    <name evidence="4" type="ORF">KLLA0_A09867g</name>
</gene>
<comment type="subcellular location">
    <subcellularLocation>
        <location evidence="1">Cytoplasm</location>
    </subcellularLocation>
</comment>